<evidence type="ECO:0000313" key="9">
    <source>
        <dbReference type="EMBL" id="MBK6090126.1"/>
    </source>
</evidence>
<evidence type="ECO:0000256" key="3">
    <source>
        <dbReference type="ARBA" id="ARBA00022448"/>
    </source>
</evidence>
<dbReference type="InterPro" id="IPR001463">
    <property type="entry name" value="Na/Ala_symport"/>
</dbReference>
<feature type="transmembrane region" description="Helical" evidence="8">
    <location>
        <begin position="374"/>
        <end position="400"/>
    </location>
</feature>
<proteinExistence type="inferred from homology"/>
<protein>
    <submittedName>
        <fullName evidence="9">Alanine:cation symporter family protein</fullName>
    </submittedName>
</protein>
<name>A0A934WUG5_9FIRM</name>
<dbReference type="PANTHER" id="PTHR30330">
    <property type="entry name" value="AGSS FAMILY TRANSPORTER, SODIUM-ALANINE"/>
    <property type="match status" value="1"/>
</dbReference>
<evidence type="ECO:0000256" key="5">
    <source>
        <dbReference type="ARBA" id="ARBA00022692"/>
    </source>
</evidence>
<keyword evidence="7 8" id="KW-0472">Membrane</keyword>
<reference evidence="9" key="1">
    <citation type="submission" date="2021-01" db="EMBL/GenBank/DDBJ databases">
        <title>Genome public.</title>
        <authorList>
            <person name="Liu C."/>
            <person name="Sun Q."/>
        </authorList>
    </citation>
    <scope>NUCLEOTIDE SEQUENCE</scope>
    <source>
        <strain evidence="9">M6</strain>
    </source>
</reference>
<dbReference type="RefSeq" id="WP_201428805.1">
    <property type="nucleotide sequence ID" value="NZ_JAEQMG010000180.1"/>
</dbReference>
<evidence type="ECO:0000313" key="10">
    <source>
        <dbReference type="Proteomes" id="UP000633365"/>
    </source>
</evidence>
<dbReference type="PANTHER" id="PTHR30330:SF3">
    <property type="entry name" value="TRANSCRIPTIONAL REGULATOR, LRP FAMILY"/>
    <property type="match status" value="1"/>
</dbReference>
<dbReference type="AlphaFoldDB" id="A0A934WUG5"/>
<feature type="transmembrane region" description="Helical" evidence="8">
    <location>
        <begin position="321"/>
        <end position="343"/>
    </location>
</feature>
<keyword evidence="8" id="KW-0769">Symport</keyword>
<keyword evidence="6 8" id="KW-1133">Transmembrane helix</keyword>
<keyword evidence="10" id="KW-1185">Reference proteome</keyword>
<feature type="transmembrane region" description="Helical" evidence="8">
    <location>
        <begin position="267"/>
        <end position="286"/>
    </location>
</feature>
<feature type="transmembrane region" description="Helical" evidence="8">
    <location>
        <begin position="20"/>
        <end position="38"/>
    </location>
</feature>
<keyword evidence="5 8" id="KW-0812">Transmembrane</keyword>
<accession>A0A934WUG5</accession>
<feature type="transmembrane region" description="Helical" evidence="8">
    <location>
        <begin position="452"/>
        <end position="470"/>
    </location>
</feature>
<dbReference type="PRINTS" id="PR00175">
    <property type="entry name" value="NAALASMPORT"/>
</dbReference>
<dbReference type="GO" id="GO:0005886">
    <property type="term" value="C:plasma membrane"/>
    <property type="evidence" value="ECO:0007669"/>
    <property type="project" value="UniProtKB-SubCell"/>
</dbReference>
<dbReference type="Gene3D" id="1.20.1740.10">
    <property type="entry name" value="Amino acid/polyamine transporter I"/>
    <property type="match status" value="1"/>
</dbReference>
<comment type="caution">
    <text evidence="9">The sequence shown here is derived from an EMBL/GenBank/DDBJ whole genome shotgun (WGS) entry which is preliminary data.</text>
</comment>
<evidence type="ECO:0000256" key="6">
    <source>
        <dbReference type="ARBA" id="ARBA00022989"/>
    </source>
</evidence>
<organism evidence="9 10">
    <name type="scientific">Ruminococcus difficilis</name>
    <dbReference type="NCBI Taxonomy" id="2763069"/>
    <lineage>
        <taxon>Bacteria</taxon>
        <taxon>Bacillati</taxon>
        <taxon>Bacillota</taxon>
        <taxon>Clostridia</taxon>
        <taxon>Eubacteriales</taxon>
        <taxon>Oscillospiraceae</taxon>
        <taxon>Ruminococcus</taxon>
    </lineage>
</organism>
<feature type="transmembrane region" description="Helical" evidence="8">
    <location>
        <begin position="81"/>
        <end position="103"/>
    </location>
</feature>
<comment type="subcellular location">
    <subcellularLocation>
        <location evidence="1 8">Cell membrane</location>
        <topology evidence="1 8">Multi-pass membrane protein</topology>
    </subcellularLocation>
</comment>
<dbReference type="Pfam" id="PF01235">
    <property type="entry name" value="Na_Ala_symp"/>
    <property type="match status" value="1"/>
</dbReference>
<evidence type="ECO:0000256" key="1">
    <source>
        <dbReference type="ARBA" id="ARBA00004651"/>
    </source>
</evidence>
<feature type="transmembrane region" description="Helical" evidence="8">
    <location>
        <begin position="109"/>
        <end position="134"/>
    </location>
</feature>
<comment type="similarity">
    <text evidence="2 8">Belongs to the alanine or glycine:cation symporter (AGCS) (TC 2.A.25) family.</text>
</comment>
<evidence type="ECO:0000256" key="8">
    <source>
        <dbReference type="RuleBase" id="RU363064"/>
    </source>
</evidence>
<evidence type="ECO:0000256" key="7">
    <source>
        <dbReference type="ARBA" id="ARBA00023136"/>
    </source>
</evidence>
<dbReference type="GO" id="GO:0005283">
    <property type="term" value="F:amino acid:sodium symporter activity"/>
    <property type="evidence" value="ECO:0007669"/>
    <property type="project" value="InterPro"/>
</dbReference>
<evidence type="ECO:0000256" key="4">
    <source>
        <dbReference type="ARBA" id="ARBA00022475"/>
    </source>
</evidence>
<keyword evidence="3 8" id="KW-0813">Transport</keyword>
<dbReference type="EMBL" id="JAEQMG010000180">
    <property type="protein sequence ID" value="MBK6090126.1"/>
    <property type="molecule type" value="Genomic_DNA"/>
</dbReference>
<dbReference type="Proteomes" id="UP000633365">
    <property type="component" value="Unassembled WGS sequence"/>
</dbReference>
<feature type="transmembrane region" description="Helical" evidence="8">
    <location>
        <begin position="202"/>
        <end position="221"/>
    </location>
</feature>
<feature type="transmembrane region" description="Helical" evidence="8">
    <location>
        <begin position="233"/>
        <end position="255"/>
    </location>
</feature>
<evidence type="ECO:0000256" key="2">
    <source>
        <dbReference type="ARBA" id="ARBA00009261"/>
    </source>
</evidence>
<gene>
    <name evidence="9" type="ORF">JKK62_16000</name>
</gene>
<feature type="transmembrane region" description="Helical" evidence="8">
    <location>
        <begin position="159"/>
        <end position="178"/>
    </location>
</feature>
<dbReference type="NCBIfam" id="TIGR00835">
    <property type="entry name" value="agcS"/>
    <property type="match status" value="1"/>
</dbReference>
<keyword evidence="4 8" id="KW-1003">Cell membrane</keyword>
<feature type="transmembrane region" description="Helical" evidence="8">
    <location>
        <begin position="421"/>
        <end position="440"/>
    </location>
</feature>
<sequence length="511" mass="55852">MWESFLSAVEKGNSVLNSYVWGWPTIILILGTGLLLTIRTRCLQVRKFGESLNTTIVPTLKSLGKKKQADGRMNSISQFEAFSTAISGTVGTGNIIGVVAAIISGGPGAVLWMWISAFFGMVTNYAENVLGLYFRKKDSKGNLAGGAFYYIAYGLKWKWLAYLASVFCILAAIGMSGVQTNKISGSLSEAYMRMTGAENAEVVKLIVGIVVAVIAAIIIIGGIKRIGKVASMLVPFMSLLFIVLALIAICTHYYRIPEAFSLIFTKAFNFNAVGGGILGFTFATVIKKGMARGVFSNEAGLGSSVIAHSASETREPVKQGLWGVFEIFFDTFIICTLTALMFLTTFDAHYFDALDLTQNGLDSFMSMSMFSDNFGAFGTATFSIILPLFAFTTIIAWSYYGEKAVEFFFGFMKEENRKYPVTVFKVLYVLLIAVSATIHSQVVWDISDTCNGLMALPNLICLVALSGLVAKITKNYFDRKKGAKIEPMLSAYPDLNEEFKQDISGDDQEMK</sequence>